<protein>
    <submittedName>
        <fullName evidence="1">Uncharacterized protein</fullName>
    </submittedName>
</protein>
<name>A0A919FTS4_9ACTN</name>
<gene>
    <name evidence="1" type="ORF">GCM10018781_32520</name>
</gene>
<organism evidence="1 2">
    <name type="scientific">Kitasatospora indigofera</name>
    <dbReference type="NCBI Taxonomy" id="67307"/>
    <lineage>
        <taxon>Bacteria</taxon>
        <taxon>Bacillati</taxon>
        <taxon>Actinomycetota</taxon>
        <taxon>Actinomycetes</taxon>
        <taxon>Kitasatosporales</taxon>
        <taxon>Streptomycetaceae</taxon>
        <taxon>Kitasatospora</taxon>
    </lineage>
</organism>
<dbReference type="GeneID" id="95353685"/>
<reference evidence="1" key="2">
    <citation type="submission" date="2020-09" db="EMBL/GenBank/DDBJ databases">
        <authorList>
            <person name="Sun Q."/>
            <person name="Ohkuma M."/>
        </authorList>
    </citation>
    <scope>NUCLEOTIDE SEQUENCE</scope>
    <source>
        <strain evidence="1">JCM 4646</strain>
    </source>
</reference>
<reference evidence="1" key="1">
    <citation type="journal article" date="2014" name="Int. J. Syst. Evol. Microbiol.">
        <title>Complete genome sequence of Corynebacterium casei LMG S-19264T (=DSM 44701T), isolated from a smear-ripened cheese.</title>
        <authorList>
            <consortium name="US DOE Joint Genome Institute (JGI-PGF)"/>
            <person name="Walter F."/>
            <person name="Albersmeier A."/>
            <person name="Kalinowski J."/>
            <person name="Ruckert C."/>
        </authorList>
    </citation>
    <scope>NUCLEOTIDE SEQUENCE</scope>
    <source>
        <strain evidence="1">JCM 4646</strain>
    </source>
</reference>
<proteinExistence type="predicted"/>
<dbReference type="EMBL" id="BNBO01000015">
    <property type="protein sequence ID" value="GHH71355.1"/>
    <property type="molecule type" value="Genomic_DNA"/>
</dbReference>
<evidence type="ECO:0000313" key="2">
    <source>
        <dbReference type="Proteomes" id="UP000617734"/>
    </source>
</evidence>
<keyword evidence="2" id="KW-1185">Reference proteome</keyword>
<evidence type="ECO:0000313" key="1">
    <source>
        <dbReference type="EMBL" id="GHH71355.1"/>
    </source>
</evidence>
<dbReference type="RefSeq" id="WP_190211535.1">
    <property type="nucleotide sequence ID" value="NZ_BNBO01000015.1"/>
</dbReference>
<dbReference type="AlphaFoldDB" id="A0A919FTS4"/>
<accession>A0A919FTS4</accession>
<dbReference type="Proteomes" id="UP000617734">
    <property type="component" value="Unassembled WGS sequence"/>
</dbReference>
<sequence length="63" mass="6418">MAENTQPTYVVTATNADGSAYQDRLSSALGVPASATVHGSQDLADRQAAADQAGVTLNVRQVG</sequence>
<comment type="caution">
    <text evidence="1">The sequence shown here is derived from an EMBL/GenBank/DDBJ whole genome shotgun (WGS) entry which is preliminary data.</text>
</comment>